<dbReference type="SUPFAM" id="SSF81383">
    <property type="entry name" value="F-box domain"/>
    <property type="match status" value="1"/>
</dbReference>
<evidence type="ECO:0000256" key="1">
    <source>
        <dbReference type="ARBA" id="ARBA00022574"/>
    </source>
</evidence>
<feature type="compositionally biased region" description="Acidic residues" evidence="4">
    <location>
        <begin position="640"/>
        <end position="659"/>
    </location>
</feature>
<feature type="domain" description="F-box" evidence="5">
    <location>
        <begin position="673"/>
        <end position="722"/>
    </location>
</feature>
<feature type="compositionally biased region" description="Polar residues" evidence="4">
    <location>
        <begin position="922"/>
        <end position="950"/>
    </location>
</feature>
<feature type="region of interest" description="Disordered" evidence="4">
    <location>
        <begin position="1019"/>
        <end position="1087"/>
    </location>
</feature>
<feature type="compositionally biased region" description="Polar residues" evidence="4">
    <location>
        <begin position="967"/>
        <end position="985"/>
    </location>
</feature>
<feature type="region of interest" description="Disordered" evidence="4">
    <location>
        <begin position="554"/>
        <end position="660"/>
    </location>
</feature>
<feature type="compositionally biased region" description="Basic and acidic residues" evidence="4">
    <location>
        <begin position="1039"/>
        <end position="1052"/>
    </location>
</feature>
<proteinExistence type="predicted"/>
<dbReference type="SMART" id="SM00668">
    <property type="entry name" value="CTLH"/>
    <property type="match status" value="1"/>
</dbReference>
<dbReference type="PROSITE" id="PS50896">
    <property type="entry name" value="LISH"/>
    <property type="match status" value="1"/>
</dbReference>
<evidence type="ECO:0000313" key="7">
    <source>
        <dbReference type="EMBL" id="KAG0291308.1"/>
    </source>
</evidence>
<feature type="compositionally biased region" description="Polar residues" evidence="4">
    <location>
        <begin position="575"/>
        <end position="602"/>
    </location>
</feature>
<dbReference type="Pfam" id="PF12937">
    <property type="entry name" value="F-box-like"/>
    <property type="match status" value="1"/>
</dbReference>
<dbReference type="PROSITE" id="PS50082">
    <property type="entry name" value="WD_REPEATS_2"/>
    <property type="match status" value="4"/>
</dbReference>
<feature type="compositionally biased region" description="Low complexity" evidence="4">
    <location>
        <begin position="603"/>
        <end position="615"/>
    </location>
</feature>
<dbReference type="InterPro" id="IPR019775">
    <property type="entry name" value="WD40_repeat_CS"/>
</dbReference>
<evidence type="ECO:0000259" key="5">
    <source>
        <dbReference type="PROSITE" id="PS50181"/>
    </source>
</evidence>
<feature type="repeat" description="WD" evidence="3">
    <location>
        <begin position="509"/>
        <end position="551"/>
    </location>
</feature>
<feature type="region of interest" description="Disordered" evidence="4">
    <location>
        <begin position="1"/>
        <end position="30"/>
    </location>
</feature>
<dbReference type="InterPro" id="IPR001680">
    <property type="entry name" value="WD40_rpt"/>
</dbReference>
<dbReference type="PROSITE" id="PS50181">
    <property type="entry name" value="FBOX"/>
    <property type="match status" value="1"/>
</dbReference>
<dbReference type="InterPro" id="IPR020472">
    <property type="entry name" value="WD40_PAC1"/>
</dbReference>
<feature type="repeat" description="WD" evidence="3">
    <location>
        <begin position="482"/>
        <end position="508"/>
    </location>
</feature>
<dbReference type="EMBL" id="JAAAIM010000248">
    <property type="protein sequence ID" value="KAG0291308.1"/>
    <property type="molecule type" value="Genomic_DNA"/>
</dbReference>
<dbReference type="InterPro" id="IPR051350">
    <property type="entry name" value="WD_repeat-ST_regulator"/>
</dbReference>
<evidence type="ECO:0000259" key="6">
    <source>
        <dbReference type="PROSITE" id="PS50897"/>
    </source>
</evidence>
<dbReference type="Gene3D" id="2.130.10.10">
    <property type="entry name" value="YVTN repeat-like/Quinoprotein amine dehydrogenase"/>
    <property type="match status" value="1"/>
</dbReference>
<gene>
    <name evidence="7" type="ORF">BGZ96_005301</name>
</gene>
<evidence type="ECO:0008006" key="9">
    <source>
        <dbReference type="Google" id="ProtNLM"/>
    </source>
</evidence>
<evidence type="ECO:0000256" key="2">
    <source>
        <dbReference type="ARBA" id="ARBA00022737"/>
    </source>
</evidence>
<comment type="caution">
    <text evidence="7">The sequence shown here is derived from an EMBL/GenBank/DDBJ whole genome shotgun (WGS) entry which is preliminary data.</text>
</comment>
<dbReference type="Pfam" id="PF23627">
    <property type="entry name" value="LisH_WDR26"/>
    <property type="match status" value="1"/>
</dbReference>
<dbReference type="PROSITE" id="PS50294">
    <property type="entry name" value="WD_REPEATS_REGION"/>
    <property type="match status" value="3"/>
</dbReference>
<dbReference type="PRINTS" id="PR00320">
    <property type="entry name" value="GPROTEINBRPT"/>
</dbReference>
<keyword evidence="2" id="KW-0677">Repeat</keyword>
<sequence length="1281" mass="142794">MKPESESRHHHNGTHALSTEDKNGHSAGSMSMHVDVVDSDDTTPSGFSRLELVRLMVQSLQSLGYQKSAKELEAESGFQLESPAVTRFRDSVLQGDWNAVELLIGDLNLDTTHELSVKFLIREQKFLELLERRDIKDALIVLRSELTPLNQNMDRVHSLTSYMMSGSPEDLRQRANWDGVNGSSRQNLLSSLQKFISPAVMVPENRLEAMLKQAVDHQIKNCFYHDNRNTSNSLYSDHFCDKTGIPTVTRQVLERHTNEVWYIAFSHDGKYLASASADSKIIIWNLETFQPMHTLQGHSNKVSCCAWSPNDTQLLTAGYDRTVKLWDIQTATLKSTFPHHTDVVTCLGWLPDGERFVSGSEKNLFLMATAGNLLRQWPFPVRDLAISADGQTLVAMGGTIIRMISLVDFTEVSKLEETDGITAISLSKDGQFLLVNTTVKPAQLPMHREIHLWNLPEGRIVRKYSGYKQGLFVIRSCFGGWDERFVISGSEDSKVYIWHRENGNLIQTLDGHDRSVTMVAWNPTNPTMFASASDDNTVRIWGTPEDAEVDSAQILNGDSGSDTEPDPANVLAEPSSISVMPTPSQPTLGDSRTLASNSRLIPTTQATTSTTTTATEPRQASVSSTPATRASSACDHRNDGDDEQEESSDKYEDDDDMNDGDVIVPVDLTVVTESILEYIPDEIWCLLLSFVPPAKLITLTRVCRRWKLMIKRDMVASFWKPLTVQAELLDHSLSPDLDGDSELADMPIGFIKTFPEIVLGHTLVICELCQTRSMRGCGSAIPLPVCRHDTLGRVWMCRPCRREYYEQNPEPERLFKAEDRLSLYGLSGYPPKVVRSTGPPAVRRHYYPRRHWGGYGSSRFYDDYDSFDSTEDEFDECYYATETDLEEGERWTKEADACEAAQVQAGVMEGARSVIIGDTPADSDNQGQGVQDSAGSERNQVGQGNQSSGAANVKDDKPAPIIEREINNTVVTKGSVVDQGNSDAVGTSLDDGYDADGESEIKLATDGDVEVGNAIQGGEADDATMDDEPASDAEPVNTDLERMDEQQLHKEEVEEESGGIDEEDEEESMEISCDESDCSDDEDEDTELRELQMSQNRAIVQEARRHHGGDVGIQAHSGSHTQLRIKLQLLRNRLITTRLGLLGLHLRNDSKLCQDYLNGLMDDPFKIADVMKHMQWYFSATEYPSYIEDNDSTTAKSAAMEQWIEELIASHGGNANNAYRGLDMNDDPKDAVVNVMDADQPPKSLWAVLDSWIEHRLKGDQAWSPPIETFTVRVATDDLQD</sequence>
<dbReference type="PANTHER" id="PTHR22838">
    <property type="entry name" value="WD REPEAT PROTEIN 26-RELATED"/>
    <property type="match status" value="1"/>
</dbReference>
<feature type="compositionally biased region" description="Acidic residues" evidence="4">
    <location>
        <begin position="1019"/>
        <end position="1031"/>
    </location>
</feature>
<feature type="compositionally biased region" description="Polar residues" evidence="4">
    <location>
        <begin position="616"/>
        <end position="631"/>
    </location>
</feature>
<dbReference type="InterPro" id="IPR006595">
    <property type="entry name" value="CTLH_C"/>
</dbReference>
<evidence type="ECO:0000256" key="3">
    <source>
        <dbReference type="PROSITE-ProRule" id="PRU00221"/>
    </source>
</evidence>
<dbReference type="InterPro" id="IPR001810">
    <property type="entry name" value="F-box_dom"/>
</dbReference>
<dbReference type="InterPro" id="IPR036322">
    <property type="entry name" value="WD40_repeat_dom_sf"/>
</dbReference>
<feature type="compositionally biased region" description="Basic and acidic residues" evidence="4">
    <location>
        <begin position="953"/>
        <end position="966"/>
    </location>
</feature>
<dbReference type="Pfam" id="PF21889">
    <property type="entry name" value="TPR1-like_2nd"/>
    <property type="match status" value="1"/>
</dbReference>
<dbReference type="PROSITE" id="PS00678">
    <property type="entry name" value="WD_REPEATS_1"/>
    <property type="match status" value="2"/>
</dbReference>
<dbReference type="PROSITE" id="PS50897">
    <property type="entry name" value="CTLH"/>
    <property type="match status" value="1"/>
</dbReference>
<accession>A0ABQ7K519</accession>
<dbReference type="InterPro" id="IPR006594">
    <property type="entry name" value="LisH"/>
</dbReference>
<evidence type="ECO:0000313" key="8">
    <source>
        <dbReference type="Proteomes" id="UP001194696"/>
    </source>
</evidence>
<feature type="region of interest" description="Disordered" evidence="4">
    <location>
        <begin position="917"/>
        <end position="993"/>
    </location>
</feature>
<dbReference type="InterPro" id="IPR015943">
    <property type="entry name" value="WD40/YVTN_repeat-like_dom_sf"/>
</dbReference>
<dbReference type="Pfam" id="PF00400">
    <property type="entry name" value="WD40"/>
    <property type="match status" value="5"/>
</dbReference>
<keyword evidence="1 3" id="KW-0853">WD repeat</keyword>
<feature type="repeat" description="WD" evidence="3">
    <location>
        <begin position="253"/>
        <end position="294"/>
    </location>
</feature>
<dbReference type="Proteomes" id="UP001194696">
    <property type="component" value="Unassembled WGS sequence"/>
</dbReference>
<reference evidence="7 8" key="1">
    <citation type="journal article" date="2020" name="Fungal Divers.">
        <title>Resolving the Mortierellaceae phylogeny through synthesis of multi-gene phylogenetics and phylogenomics.</title>
        <authorList>
            <person name="Vandepol N."/>
            <person name="Liber J."/>
            <person name="Desiro A."/>
            <person name="Na H."/>
            <person name="Kennedy M."/>
            <person name="Barry K."/>
            <person name="Grigoriev I.V."/>
            <person name="Miller A.N."/>
            <person name="O'Donnell K."/>
            <person name="Stajich J.E."/>
            <person name="Bonito G."/>
        </authorList>
    </citation>
    <scope>NUCLEOTIDE SEQUENCE [LARGE SCALE GENOMIC DNA]</scope>
    <source>
        <strain evidence="7 8">AD045</strain>
    </source>
</reference>
<organism evidence="7 8">
    <name type="scientific">Linnemannia gamsii</name>
    <dbReference type="NCBI Taxonomy" id="64522"/>
    <lineage>
        <taxon>Eukaryota</taxon>
        <taxon>Fungi</taxon>
        <taxon>Fungi incertae sedis</taxon>
        <taxon>Mucoromycota</taxon>
        <taxon>Mortierellomycotina</taxon>
        <taxon>Mortierellomycetes</taxon>
        <taxon>Mortierellales</taxon>
        <taxon>Mortierellaceae</taxon>
        <taxon>Linnemannia</taxon>
    </lineage>
</organism>
<dbReference type="PANTHER" id="PTHR22838:SF0">
    <property type="entry name" value="WD REPEAT-CONTAINING PROTEIN 26"/>
    <property type="match status" value="1"/>
</dbReference>
<dbReference type="Gene3D" id="1.20.1280.50">
    <property type="match status" value="1"/>
</dbReference>
<dbReference type="InterPro" id="IPR054080">
    <property type="entry name" value="TPR1-like_2nd"/>
</dbReference>
<feature type="domain" description="CTLH" evidence="6">
    <location>
        <begin position="81"/>
        <end position="137"/>
    </location>
</feature>
<keyword evidence="8" id="KW-1185">Reference proteome</keyword>
<dbReference type="SMART" id="SM00320">
    <property type="entry name" value="WD40"/>
    <property type="match status" value="5"/>
</dbReference>
<dbReference type="CDD" id="cd09917">
    <property type="entry name" value="F-box_SF"/>
    <property type="match status" value="1"/>
</dbReference>
<name>A0ABQ7K519_9FUNG</name>
<dbReference type="SUPFAM" id="SSF50978">
    <property type="entry name" value="WD40 repeat-like"/>
    <property type="match status" value="1"/>
</dbReference>
<feature type="compositionally biased region" description="Acidic residues" evidence="4">
    <location>
        <begin position="1053"/>
        <end position="1087"/>
    </location>
</feature>
<feature type="repeat" description="WD" evidence="3">
    <location>
        <begin position="295"/>
        <end position="336"/>
    </location>
</feature>
<dbReference type="CDD" id="cd00200">
    <property type="entry name" value="WD40"/>
    <property type="match status" value="1"/>
</dbReference>
<dbReference type="InterPro" id="IPR036047">
    <property type="entry name" value="F-box-like_dom_sf"/>
</dbReference>
<protein>
    <recommendedName>
        <fullName evidence="9">WD40 repeat-like protein</fullName>
    </recommendedName>
</protein>
<evidence type="ECO:0000256" key="4">
    <source>
        <dbReference type="SAM" id="MobiDB-lite"/>
    </source>
</evidence>